<evidence type="ECO:0000313" key="2">
    <source>
        <dbReference type="EMBL" id="GAH99756.1"/>
    </source>
</evidence>
<evidence type="ECO:0000259" key="1">
    <source>
        <dbReference type="Pfam" id="PF00005"/>
    </source>
</evidence>
<proteinExistence type="predicted"/>
<name>X1JYH5_9ZZZZ</name>
<protein>
    <recommendedName>
        <fullName evidence="1">ABC transporter domain-containing protein</fullName>
    </recommendedName>
</protein>
<dbReference type="AlphaFoldDB" id="X1JYH5"/>
<organism evidence="2">
    <name type="scientific">marine sediment metagenome</name>
    <dbReference type="NCBI Taxonomy" id="412755"/>
    <lineage>
        <taxon>unclassified sequences</taxon>
        <taxon>metagenomes</taxon>
        <taxon>ecological metagenomes</taxon>
    </lineage>
</organism>
<dbReference type="InterPro" id="IPR051309">
    <property type="entry name" value="ABCF_ATPase"/>
</dbReference>
<accession>X1JYH5</accession>
<dbReference type="PANTHER" id="PTHR42855:SF2">
    <property type="entry name" value="DRUG RESISTANCE ABC TRANSPORTER,ATP-BINDING PROTEIN"/>
    <property type="match status" value="1"/>
</dbReference>
<feature type="domain" description="ABC transporter" evidence="1">
    <location>
        <begin position="13"/>
        <end position="44"/>
    </location>
</feature>
<dbReference type="InterPro" id="IPR003439">
    <property type="entry name" value="ABC_transporter-like_ATP-bd"/>
</dbReference>
<dbReference type="PANTHER" id="PTHR42855">
    <property type="entry name" value="ABC TRANSPORTER ATP-BINDING SUBUNIT"/>
    <property type="match status" value="1"/>
</dbReference>
<comment type="caution">
    <text evidence="2">The sequence shown here is derived from an EMBL/GenBank/DDBJ whole genome shotgun (WGS) entry which is preliminary data.</text>
</comment>
<dbReference type="Pfam" id="PF00005">
    <property type="entry name" value="ABC_tran"/>
    <property type="match status" value="1"/>
</dbReference>
<dbReference type="InterPro" id="IPR027417">
    <property type="entry name" value="P-loop_NTPase"/>
</dbReference>
<dbReference type="GO" id="GO:0005524">
    <property type="term" value="F:ATP binding"/>
    <property type="evidence" value="ECO:0007669"/>
    <property type="project" value="InterPro"/>
</dbReference>
<dbReference type="Gene3D" id="3.40.50.300">
    <property type="entry name" value="P-loop containing nucleotide triphosphate hydrolases"/>
    <property type="match status" value="1"/>
</dbReference>
<dbReference type="GO" id="GO:0016887">
    <property type="term" value="F:ATP hydrolysis activity"/>
    <property type="evidence" value="ECO:0007669"/>
    <property type="project" value="InterPro"/>
</dbReference>
<gene>
    <name evidence="2" type="ORF">S03H2_72352</name>
</gene>
<reference evidence="2" key="1">
    <citation type="journal article" date="2014" name="Front. Microbiol.">
        <title>High frequency of phylogenetically diverse reductive dehalogenase-homologous genes in deep subseafloor sedimentary metagenomes.</title>
        <authorList>
            <person name="Kawai M."/>
            <person name="Futagami T."/>
            <person name="Toyoda A."/>
            <person name="Takaki Y."/>
            <person name="Nishi S."/>
            <person name="Hori S."/>
            <person name="Arai W."/>
            <person name="Tsubouchi T."/>
            <person name="Morono Y."/>
            <person name="Uchiyama I."/>
            <person name="Ito T."/>
            <person name="Fujiyama A."/>
            <person name="Inagaki F."/>
            <person name="Takami H."/>
        </authorList>
    </citation>
    <scope>NUCLEOTIDE SEQUENCE</scope>
    <source>
        <strain evidence="2">Expedition CK06-06</strain>
    </source>
</reference>
<dbReference type="SUPFAM" id="SSF52540">
    <property type="entry name" value="P-loop containing nucleoside triphosphate hydrolases"/>
    <property type="match status" value="1"/>
</dbReference>
<feature type="non-terminal residue" evidence="2">
    <location>
        <position position="62"/>
    </location>
</feature>
<dbReference type="EMBL" id="BARU01048865">
    <property type="protein sequence ID" value="GAH99756.1"/>
    <property type="molecule type" value="Genomic_DNA"/>
</dbReference>
<feature type="non-terminal residue" evidence="2">
    <location>
        <position position="1"/>
    </location>
</feature>
<sequence length="62" mass="6828">GFLFSGKDVFVPVKDLSGGEQARVLLGKLILAKVNFLVRDEPTNHLDLKSRGILEEALGKYD</sequence>